<feature type="compositionally biased region" description="Polar residues" evidence="1">
    <location>
        <begin position="334"/>
        <end position="355"/>
    </location>
</feature>
<dbReference type="EMBL" id="CAICTM010001299">
    <property type="protein sequence ID" value="CAB9522422.1"/>
    <property type="molecule type" value="Genomic_DNA"/>
</dbReference>
<feature type="compositionally biased region" description="Basic and acidic residues" evidence="1">
    <location>
        <begin position="280"/>
        <end position="290"/>
    </location>
</feature>
<feature type="compositionally biased region" description="Low complexity" evidence="1">
    <location>
        <begin position="324"/>
        <end position="333"/>
    </location>
</feature>
<protein>
    <submittedName>
        <fullName evidence="2">Uncharacterized protein</fullName>
    </submittedName>
</protein>
<feature type="compositionally biased region" description="Basic and acidic residues" evidence="1">
    <location>
        <begin position="226"/>
        <end position="237"/>
    </location>
</feature>
<feature type="region of interest" description="Disordered" evidence="1">
    <location>
        <begin position="430"/>
        <end position="455"/>
    </location>
</feature>
<feature type="compositionally biased region" description="Basic and acidic residues" evidence="1">
    <location>
        <begin position="304"/>
        <end position="323"/>
    </location>
</feature>
<feature type="compositionally biased region" description="Polar residues" evidence="1">
    <location>
        <begin position="131"/>
        <end position="140"/>
    </location>
</feature>
<comment type="caution">
    <text evidence="2">The sequence shown here is derived from an EMBL/GenBank/DDBJ whole genome shotgun (WGS) entry which is preliminary data.</text>
</comment>
<feature type="compositionally biased region" description="Basic and acidic residues" evidence="1">
    <location>
        <begin position="357"/>
        <end position="376"/>
    </location>
</feature>
<dbReference type="Proteomes" id="UP001153069">
    <property type="component" value="Unassembled WGS sequence"/>
</dbReference>
<keyword evidence="3" id="KW-1185">Reference proteome</keyword>
<gene>
    <name evidence="2" type="ORF">SEMRO_1301_G260800.1</name>
</gene>
<reference evidence="2" key="1">
    <citation type="submission" date="2020-06" db="EMBL/GenBank/DDBJ databases">
        <authorList>
            <consortium name="Plant Systems Biology data submission"/>
        </authorList>
    </citation>
    <scope>NUCLEOTIDE SEQUENCE</scope>
    <source>
        <strain evidence="2">D6</strain>
    </source>
</reference>
<feature type="region of interest" description="Disordered" evidence="1">
    <location>
        <begin position="496"/>
        <end position="611"/>
    </location>
</feature>
<feature type="compositionally biased region" description="Polar residues" evidence="1">
    <location>
        <begin position="561"/>
        <end position="570"/>
    </location>
</feature>
<feature type="compositionally biased region" description="Basic and acidic residues" evidence="1">
    <location>
        <begin position="156"/>
        <end position="178"/>
    </location>
</feature>
<evidence type="ECO:0000313" key="2">
    <source>
        <dbReference type="EMBL" id="CAB9522422.1"/>
    </source>
</evidence>
<feature type="compositionally biased region" description="Low complexity" evidence="1">
    <location>
        <begin position="588"/>
        <end position="611"/>
    </location>
</feature>
<feature type="compositionally biased region" description="Basic and acidic residues" evidence="1">
    <location>
        <begin position="249"/>
        <end position="264"/>
    </location>
</feature>
<proteinExistence type="predicted"/>
<evidence type="ECO:0000313" key="3">
    <source>
        <dbReference type="Proteomes" id="UP001153069"/>
    </source>
</evidence>
<name>A0A9N8EJU9_9STRA</name>
<accession>A0A9N8EJU9</accession>
<evidence type="ECO:0000256" key="1">
    <source>
        <dbReference type="SAM" id="MobiDB-lite"/>
    </source>
</evidence>
<organism evidence="2 3">
    <name type="scientific">Seminavis robusta</name>
    <dbReference type="NCBI Taxonomy" id="568900"/>
    <lineage>
        <taxon>Eukaryota</taxon>
        <taxon>Sar</taxon>
        <taxon>Stramenopiles</taxon>
        <taxon>Ochrophyta</taxon>
        <taxon>Bacillariophyta</taxon>
        <taxon>Bacillariophyceae</taxon>
        <taxon>Bacillariophycidae</taxon>
        <taxon>Naviculales</taxon>
        <taxon>Naviculaceae</taxon>
        <taxon>Seminavis</taxon>
    </lineage>
</organism>
<sequence length="734" mass="80818">MAEEHQVEDGIQQYHQPLHHHEDQIAIGNGLDHQGAGSLKNERPVDSFPALVPYASCGKGMDATSVHTKSTCAETKSLSDSGSSFNAFSRRSSSVYDGSTSSFADMNTTNHSTSTIGTASRGSFCNPAASRGNSHPTSSARYGEAMSASCSGRHYGGRESRPHREYTVRRHQDEDHFLPNRTRCHSPDAHDSPLFGSSRCRESLDGEGDGSKGGDGKPHHQWKRGALKDDGLMRDNSLDVDDLYQLGRRGGEPHRPPEPPREWYSRSSPTLVRSSPVLEQRSRSPRDPVLERSGPSKRSMNRSSPDHHASARVHYGDSLDESSHNVSSDSSSSNGRSGVTQRTKRSGGSPSSQRHTSSKDTRSERGQRRRFLEQTDRGYSGSFHDEPLACGIPIEPKVRETHRKNYDDHHYTDGPRMGFARNPHGRSETHLGASFDRSPRTAHARQQSERGFNTSPRYAAMTTARLESFSQSMPSLYPSVTEDCLLVGDRPYRYGVDEPHDVPGSRPAGSERVFSVREGSRSRSPPIAPQHHRYEGPNRAMSGSGSNESSQSPNLVMPTTHIDSSATESSGLPALRQHQRLKDPPRPTTSASTATPTRQQQQQEQQPTLLDTSEAREQIEYIDIAPGVRAALRSAKETKAAIVNDYYVPKICFGCSLDLFCIQDVEYFVCPVCKVVNPMGENEGVRNQEDFAPATESIKRKKSGAAMGFTFESLFEMQAEIMKAEESSSLASSS</sequence>
<feature type="compositionally biased region" description="Low complexity" evidence="1">
    <location>
        <begin position="542"/>
        <end position="552"/>
    </location>
</feature>
<feature type="compositionally biased region" description="Basic and acidic residues" evidence="1">
    <location>
        <begin position="199"/>
        <end position="218"/>
    </location>
</feature>
<feature type="region of interest" description="Disordered" evidence="1">
    <location>
        <begin position="127"/>
        <end position="389"/>
    </location>
</feature>
<dbReference type="AlphaFoldDB" id="A0A9N8EJU9"/>